<dbReference type="AlphaFoldDB" id="A0A1H3H126"/>
<accession>A0A1H3H126</accession>
<dbReference type="Proteomes" id="UP000199249">
    <property type="component" value="Unassembled WGS sequence"/>
</dbReference>
<proteinExistence type="predicted"/>
<keyword evidence="1" id="KW-1133">Transmembrane helix</keyword>
<keyword evidence="3" id="KW-1185">Reference proteome</keyword>
<protein>
    <submittedName>
        <fullName evidence="2">Uncharacterized protein</fullName>
    </submittedName>
</protein>
<dbReference type="EMBL" id="FNOV01000005">
    <property type="protein sequence ID" value="SDY08339.1"/>
    <property type="molecule type" value="Genomic_DNA"/>
</dbReference>
<dbReference type="STRING" id="651662.SAMN04488069_105224"/>
<organism evidence="2 3">
    <name type="scientific">Hymenobacter psychrophilus</name>
    <dbReference type="NCBI Taxonomy" id="651662"/>
    <lineage>
        <taxon>Bacteria</taxon>
        <taxon>Pseudomonadati</taxon>
        <taxon>Bacteroidota</taxon>
        <taxon>Cytophagia</taxon>
        <taxon>Cytophagales</taxon>
        <taxon>Hymenobacteraceae</taxon>
        <taxon>Hymenobacter</taxon>
    </lineage>
</organism>
<feature type="transmembrane region" description="Helical" evidence="1">
    <location>
        <begin position="46"/>
        <end position="68"/>
    </location>
</feature>
<keyword evidence="1" id="KW-0812">Transmembrane</keyword>
<keyword evidence="1" id="KW-0472">Membrane</keyword>
<evidence type="ECO:0000256" key="1">
    <source>
        <dbReference type="SAM" id="Phobius"/>
    </source>
</evidence>
<gene>
    <name evidence="2" type="ORF">SAMN04488069_105224</name>
</gene>
<evidence type="ECO:0000313" key="3">
    <source>
        <dbReference type="Proteomes" id="UP000199249"/>
    </source>
</evidence>
<sequence length="333" mass="36319">MTIRANKTARKSRNFATNNCGGPLQTHCHFCHLYRQTDIMPVRFRLFLLLLLPLLGPAATPAVAQLLLDAACFRNDDVAVKGGVVEVYITVSGQHLTYKRRAPKVFQAAALVTLEAIRPDGTAAYQETITLKPPVLRDTTAAIKNPISFQKRLWLPAGHYTLRGQLRDQNRAASTVIVEQPLVVEFGATKPQLSDLVLLAKPVSRSASEANNFIRLGWTLTRAPGGLYARGQDKLFSYAELYNIAIGQPLVLLYRLQPVVSKIVVASVKGVAQGAEGRPTVLAAELDISKVPAGNYILTLEVRDAKNRVLATETAPVHRNPADYAPAGAVMPR</sequence>
<evidence type="ECO:0000313" key="2">
    <source>
        <dbReference type="EMBL" id="SDY08339.1"/>
    </source>
</evidence>
<name>A0A1H3H126_9BACT</name>
<reference evidence="3" key="1">
    <citation type="submission" date="2016-10" db="EMBL/GenBank/DDBJ databases">
        <authorList>
            <person name="Varghese N."/>
            <person name="Submissions S."/>
        </authorList>
    </citation>
    <scope>NUCLEOTIDE SEQUENCE [LARGE SCALE GENOMIC DNA]</scope>
    <source>
        <strain evidence="3">CGMCC 1.8975</strain>
    </source>
</reference>